<name>A0AA38GDU9_TAXCH</name>
<sequence length="56" mass="6512">VKNEARVLSQHAYKSDRNAMLSLNEKPDRIMRVEEDADKGEDYGRDDFSYGPNHRS</sequence>
<feature type="non-terminal residue" evidence="2">
    <location>
        <position position="56"/>
    </location>
</feature>
<feature type="non-terminal residue" evidence="2">
    <location>
        <position position="1"/>
    </location>
</feature>
<accession>A0AA38GDU9</accession>
<protein>
    <submittedName>
        <fullName evidence="2">Uncharacterized protein</fullName>
    </submittedName>
</protein>
<evidence type="ECO:0000313" key="3">
    <source>
        <dbReference type="Proteomes" id="UP000824469"/>
    </source>
</evidence>
<dbReference type="Proteomes" id="UP000824469">
    <property type="component" value="Unassembled WGS sequence"/>
</dbReference>
<feature type="compositionally biased region" description="Basic and acidic residues" evidence="1">
    <location>
        <begin position="32"/>
        <end position="48"/>
    </location>
</feature>
<gene>
    <name evidence="2" type="ORF">KI387_021787</name>
</gene>
<keyword evidence="3" id="KW-1185">Reference proteome</keyword>
<organism evidence="2 3">
    <name type="scientific">Taxus chinensis</name>
    <name type="common">Chinese yew</name>
    <name type="synonym">Taxus wallichiana var. chinensis</name>
    <dbReference type="NCBI Taxonomy" id="29808"/>
    <lineage>
        <taxon>Eukaryota</taxon>
        <taxon>Viridiplantae</taxon>
        <taxon>Streptophyta</taxon>
        <taxon>Embryophyta</taxon>
        <taxon>Tracheophyta</taxon>
        <taxon>Spermatophyta</taxon>
        <taxon>Pinopsida</taxon>
        <taxon>Pinidae</taxon>
        <taxon>Conifers II</taxon>
        <taxon>Cupressales</taxon>
        <taxon>Taxaceae</taxon>
        <taxon>Taxus</taxon>
    </lineage>
</organism>
<reference evidence="2 3" key="1">
    <citation type="journal article" date="2021" name="Nat. Plants">
        <title>The Taxus genome provides insights into paclitaxel biosynthesis.</title>
        <authorList>
            <person name="Xiong X."/>
            <person name="Gou J."/>
            <person name="Liao Q."/>
            <person name="Li Y."/>
            <person name="Zhou Q."/>
            <person name="Bi G."/>
            <person name="Li C."/>
            <person name="Du R."/>
            <person name="Wang X."/>
            <person name="Sun T."/>
            <person name="Guo L."/>
            <person name="Liang H."/>
            <person name="Lu P."/>
            <person name="Wu Y."/>
            <person name="Zhang Z."/>
            <person name="Ro D.K."/>
            <person name="Shang Y."/>
            <person name="Huang S."/>
            <person name="Yan J."/>
        </authorList>
    </citation>
    <scope>NUCLEOTIDE SEQUENCE [LARGE SCALE GENOMIC DNA]</scope>
    <source>
        <strain evidence="2">Ta-2019</strain>
    </source>
</reference>
<proteinExistence type="predicted"/>
<feature type="region of interest" description="Disordered" evidence="1">
    <location>
        <begin position="32"/>
        <end position="56"/>
    </location>
</feature>
<dbReference type="AlphaFoldDB" id="A0AA38GDU9"/>
<comment type="caution">
    <text evidence="2">The sequence shown here is derived from an EMBL/GenBank/DDBJ whole genome shotgun (WGS) entry which is preliminary data.</text>
</comment>
<dbReference type="EMBL" id="JAHRHJ020000004">
    <property type="protein sequence ID" value="KAH9320018.1"/>
    <property type="molecule type" value="Genomic_DNA"/>
</dbReference>
<evidence type="ECO:0000313" key="2">
    <source>
        <dbReference type="EMBL" id="KAH9320018.1"/>
    </source>
</evidence>
<evidence type="ECO:0000256" key="1">
    <source>
        <dbReference type="SAM" id="MobiDB-lite"/>
    </source>
</evidence>